<protein>
    <submittedName>
        <fullName evidence="1">Dephospho-CoA kinase</fullName>
    </submittedName>
</protein>
<accession>A0A0A9Z875</accession>
<reference evidence="1" key="2">
    <citation type="submission" date="2014-07" db="EMBL/GenBank/DDBJ databases">
        <authorList>
            <person name="Hull J."/>
        </authorList>
    </citation>
    <scope>NUCLEOTIDE SEQUENCE</scope>
</reference>
<feature type="non-terminal residue" evidence="1">
    <location>
        <position position="129"/>
    </location>
</feature>
<organism evidence="1">
    <name type="scientific">Lygus hesperus</name>
    <name type="common">Western plant bug</name>
    <dbReference type="NCBI Taxonomy" id="30085"/>
    <lineage>
        <taxon>Eukaryota</taxon>
        <taxon>Metazoa</taxon>
        <taxon>Ecdysozoa</taxon>
        <taxon>Arthropoda</taxon>
        <taxon>Hexapoda</taxon>
        <taxon>Insecta</taxon>
        <taxon>Pterygota</taxon>
        <taxon>Neoptera</taxon>
        <taxon>Paraneoptera</taxon>
        <taxon>Hemiptera</taxon>
        <taxon>Heteroptera</taxon>
        <taxon>Panheteroptera</taxon>
        <taxon>Cimicomorpha</taxon>
        <taxon>Miridae</taxon>
        <taxon>Mirini</taxon>
        <taxon>Lygus</taxon>
    </lineage>
</organism>
<sequence length="129" mass="13802">VADDPVQSTAVADDQVESTAAVRIAPKIANAIPGDVHVDAWNTAADPPPLADTDSSVTEFTRNERSNALLRIRAQIPLLNKAQWGWLRIDNTGTDVQMLQAQVDEGLCRLAQCERAAMLVPSTAAVVLS</sequence>
<dbReference type="EMBL" id="GBHO01002142">
    <property type="protein sequence ID" value="JAG41462.1"/>
    <property type="molecule type" value="Transcribed_RNA"/>
</dbReference>
<keyword evidence="1" id="KW-0418">Kinase</keyword>
<feature type="non-terminal residue" evidence="1">
    <location>
        <position position="1"/>
    </location>
</feature>
<keyword evidence="1" id="KW-0808">Transferase</keyword>
<evidence type="ECO:0000313" key="1">
    <source>
        <dbReference type="EMBL" id="JAG41462.1"/>
    </source>
</evidence>
<dbReference type="GO" id="GO:0016301">
    <property type="term" value="F:kinase activity"/>
    <property type="evidence" value="ECO:0007669"/>
    <property type="project" value="UniProtKB-KW"/>
</dbReference>
<proteinExistence type="predicted"/>
<reference evidence="1" key="1">
    <citation type="journal article" date="2014" name="PLoS ONE">
        <title>Transcriptome-Based Identification of ABC Transporters in the Western Tarnished Plant Bug Lygus hesperus.</title>
        <authorList>
            <person name="Hull J.J."/>
            <person name="Chaney K."/>
            <person name="Geib S.M."/>
            <person name="Fabrick J.A."/>
            <person name="Brent C.S."/>
            <person name="Walsh D."/>
            <person name="Lavine L.C."/>
        </authorList>
    </citation>
    <scope>NUCLEOTIDE SEQUENCE</scope>
</reference>
<name>A0A0A9Z875_LYGHE</name>
<gene>
    <name evidence="1" type="primary">coaE_2</name>
    <name evidence="1" type="ORF">CM83_9682</name>
</gene>
<dbReference type="AlphaFoldDB" id="A0A0A9Z875"/>